<dbReference type="Gene3D" id="2.40.50.140">
    <property type="entry name" value="Nucleic acid-binding proteins"/>
    <property type="match status" value="1"/>
</dbReference>
<dbReference type="NCBIfam" id="NF008805">
    <property type="entry name" value="PRK11824.1"/>
    <property type="match status" value="1"/>
</dbReference>
<dbReference type="PATRIC" id="fig|926566.3.peg.1835"/>
<feature type="binding site" evidence="8">
    <location>
        <position position="485"/>
    </location>
    <ligand>
        <name>Mg(2+)</name>
        <dbReference type="ChEBI" id="CHEBI:18420"/>
    </ligand>
</feature>
<dbReference type="InterPro" id="IPR036612">
    <property type="entry name" value="KH_dom_type_1_sf"/>
</dbReference>
<comment type="cofactor">
    <cofactor evidence="8">
        <name>Mg(2+)</name>
        <dbReference type="ChEBI" id="CHEBI:18420"/>
    </cofactor>
</comment>
<evidence type="ECO:0000256" key="2">
    <source>
        <dbReference type="ARBA" id="ARBA00022490"/>
    </source>
</evidence>
<evidence type="ECO:0000256" key="7">
    <source>
        <dbReference type="ARBA" id="ARBA00022884"/>
    </source>
</evidence>
<keyword evidence="6 8" id="KW-0460">Magnesium</keyword>
<dbReference type="KEGG" id="trs:Terro_1859"/>
<accession>I3ZFY3</accession>
<dbReference type="FunFam" id="3.30.230.70:FF:000002">
    <property type="entry name" value="Polyribonucleotide nucleotidyltransferase"/>
    <property type="match status" value="1"/>
</dbReference>
<dbReference type="GO" id="GO:0006402">
    <property type="term" value="P:mRNA catabolic process"/>
    <property type="evidence" value="ECO:0007669"/>
    <property type="project" value="UniProtKB-UniRule"/>
</dbReference>
<dbReference type="Gene3D" id="3.30.1370.10">
    <property type="entry name" value="K Homology domain, type 1"/>
    <property type="match status" value="1"/>
</dbReference>
<dbReference type="PANTHER" id="PTHR11252">
    <property type="entry name" value="POLYRIBONUCLEOTIDE NUCLEOTIDYLTRANSFERASE"/>
    <property type="match status" value="1"/>
</dbReference>
<dbReference type="InterPro" id="IPR012162">
    <property type="entry name" value="PNPase"/>
</dbReference>
<dbReference type="SUPFAM" id="SSF46915">
    <property type="entry name" value="Polynucleotide phosphorylase/guanosine pentaphosphate synthase (PNPase/GPSI), domain 3"/>
    <property type="match status" value="1"/>
</dbReference>
<keyword evidence="4 8" id="KW-0548">Nucleotidyltransferase</keyword>
<dbReference type="GO" id="GO:0006396">
    <property type="term" value="P:RNA processing"/>
    <property type="evidence" value="ECO:0007669"/>
    <property type="project" value="InterPro"/>
</dbReference>
<dbReference type="InterPro" id="IPR027408">
    <property type="entry name" value="PNPase/RNase_PH_dom_sf"/>
</dbReference>
<name>I3ZFY3_TERRK</name>
<dbReference type="STRING" id="926566.Terro_1859"/>
<dbReference type="SUPFAM" id="SSF54791">
    <property type="entry name" value="Eukaryotic type KH-domain (KH-domain type I)"/>
    <property type="match status" value="1"/>
</dbReference>
<dbReference type="CDD" id="cd11363">
    <property type="entry name" value="RNase_PH_PNPase_1"/>
    <property type="match status" value="1"/>
</dbReference>
<feature type="binding site" evidence="8">
    <location>
        <position position="491"/>
    </location>
    <ligand>
        <name>Mg(2+)</name>
        <dbReference type="ChEBI" id="CHEBI:18420"/>
    </ligand>
</feature>
<dbReference type="GO" id="GO:0004654">
    <property type="term" value="F:polyribonucleotide nucleotidyltransferase activity"/>
    <property type="evidence" value="ECO:0007669"/>
    <property type="project" value="UniProtKB-UniRule"/>
</dbReference>
<dbReference type="HAMAP" id="MF_01595">
    <property type="entry name" value="PNPase"/>
    <property type="match status" value="1"/>
</dbReference>
<comment type="similarity">
    <text evidence="1 8">Belongs to the polyribonucleotide nucleotidyltransferase family.</text>
</comment>
<evidence type="ECO:0000259" key="10">
    <source>
        <dbReference type="PROSITE" id="PS50126"/>
    </source>
</evidence>
<dbReference type="GO" id="GO:0000287">
    <property type="term" value="F:magnesium ion binding"/>
    <property type="evidence" value="ECO:0007669"/>
    <property type="project" value="UniProtKB-UniRule"/>
</dbReference>
<feature type="compositionally biased region" description="Low complexity" evidence="9">
    <location>
        <begin position="771"/>
        <end position="788"/>
    </location>
</feature>
<evidence type="ECO:0000313" key="12">
    <source>
        <dbReference type="Proteomes" id="UP000006056"/>
    </source>
</evidence>
<dbReference type="RefSeq" id="WP_014785720.1">
    <property type="nucleotide sequence ID" value="NC_018014.1"/>
</dbReference>
<reference evidence="11 12" key="1">
    <citation type="submission" date="2012-06" db="EMBL/GenBank/DDBJ databases">
        <title>Complete genome of Terriglobus roseus DSM 18391.</title>
        <authorList>
            <consortium name="US DOE Joint Genome Institute (JGI-PGF)"/>
            <person name="Lucas S."/>
            <person name="Copeland A."/>
            <person name="Lapidus A."/>
            <person name="Glavina del Rio T."/>
            <person name="Dalin E."/>
            <person name="Tice H."/>
            <person name="Bruce D."/>
            <person name="Goodwin L."/>
            <person name="Pitluck S."/>
            <person name="Peters L."/>
            <person name="Mikhailova N."/>
            <person name="Munk A.C.C."/>
            <person name="Kyrpides N."/>
            <person name="Mavromatis K."/>
            <person name="Ivanova N."/>
            <person name="Brettin T."/>
            <person name="Detter J.C."/>
            <person name="Han C."/>
            <person name="Larimer F."/>
            <person name="Land M."/>
            <person name="Hauser L."/>
            <person name="Markowitz V."/>
            <person name="Cheng J.-F."/>
            <person name="Hugenholtz P."/>
            <person name="Woyke T."/>
            <person name="Wu D."/>
            <person name="Brambilla E."/>
            <person name="Klenk H.-P."/>
            <person name="Eisen J.A."/>
        </authorList>
    </citation>
    <scope>NUCLEOTIDE SEQUENCE [LARGE SCALE GENOMIC DNA]</scope>
    <source>
        <strain evidence="12">DSM 18391 / NRRL B-41598 / KBS 63</strain>
    </source>
</reference>
<dbReference type="FunFam" id="3.30.1370.10:FF:000001">
    <property type="entry name" value="Polyribonucleotide nucleotidyltransferase"/>
    <property type="match status" value="1"/>
</dbReference>
<evidence type="ECO:0000313" key="11">
    <source>
        <dbReference type="EMBL" id="AFL88151.1"/>
    </source>
</evidence>
<feature type="region of interest" description="Disordered" evidence="9">
    <location>
        <begin position="696"/>
        <end position="814"/>
    </location>
</feature>
<dbReference type="PANTHER" id="PTHR11252:SF0">
    <property type="entry name" value="POLYRIBONUCLEOTIDE NUCLEOTIDYLTRANSFERASE 1, MITOCHONDRIAL"/>
    <property type="match status" value="1"/>
</dbReference>
<dbReference type="Pfam" id="PF01138">
    <property type="entry name" value="RNase_PH"/>
    <property type="match status" value="2"/>
</dbReference>
<comment type="function">
    <text evidence="8">Involved in mRNA degradation. Catalyzes the phosphorolysis of single-stranded polyribonucleotides processively in the 3'- to 5'-direction.</text>
</comment>
<sequence length="814" mass="87451">MKQEVSVELAGGKRITFETGRIAKQASGAAFTSCGDTVILATAVGAPEPKEGVDFFPLTVEYRETTYAGGRIPGGFIKREGRPSEKEILTCRQIDRPIRPLFPETYRNETQVVAFVYSADKENDPDVVAINAASCAIALSDLPFEGPIGAVRIGQIDGAFIVNPTYAERAKSTLNIMVAGTKDGIVMVESGAKGVSEETVVEAIEFGHTQAKLICAAIMELVGLAGKPKRATKALEVDTAYAESIKIQVGDRLIDAVDTQKYDKIASYAKIKELKDELKKSLPEGSDAAASKKLGKYYDKLREEIFREQVLKDRIRPDRRAFNKVRDIEIEVGILPRPHGSALFQRGETQAIVTATLGTGDDAQRMESYEGEQKKRFMLHYNFPPYSVGEVGRMSGTGRREIGHGALAYRAIEAVLPEDSPYTLRVVSDITESNGSSSMASVCGASLALMHAGIPLKAAVAGIAMGLVKEGDEYAILTDIAGAEDHYGDMDFKVAGTREGITALQMDIKIMGITPQIMREALAQAKEARLFLLDKMDAVISGAREEKSRYAPQIKTLQIPTDKIRDLIGPGGKVIRSIIEATQVKIDVDDTGKVDVSSSDPDGLARALQMITDITAVPEIGKTYLGKVVRLAEFGAFVEIFPGTDGLLHVSEIAEHRVKEVKDELREGDTVLVKVLGIEGNRIKLSRKAVLKEQRAKLGLPDPEPQADDRGGDRPAGGGDRDRGPRPPRPERTAPAPSEETITLEGGDDFEDDDDMDDEEGDEEGDEPETTTEGGAAPAGGAPRPAGGAKRRRRRGGRRGPGAGGPAAGGAPSA</sequence>
<dbReference type="InterPro" id="IPR036345">
    <property type="entry name" value="ExoRNase_PH_dom2_sf"/>
</dbReference>
<dbReference type="InterPro" id="IPR036456">
    <property type="entry name" value="PNPase_PH_RNA-bd_sf"/>
</dbReference>
<feature type="domain" description="S1 motif" evidence="10">
    <location>
        <begin position="621"/>
        <end position="688"/>
    </location>
</feature>
<gene>
    <name evidence="8" type="primary">pnp</name>
    <name evidence="11" type="ordered locus">Terro_1859</name>
</gene>
<dbReference type="AlphaFoldDB" id="I3ZFY3"/>
<feature type="compositionally biased region" description="Basic and acidic residues" evidence="9">
    <location>
        <begin position="707"/>
        <end position="732"/>
    </location>
</feature>
<dbReference type="eggNOG" id="COG1185">
    <property type="taxonomic scope" value="Bacteria"/>
</dbReference>
<dbReference type="EMBL" id="CP003379">
    <property type="protein sequence ID" value="AFL88151.1"/>
    <property type="molecule type" value="Genomic_DNA"/>
</dbReference>
<dbReference type="EC" id="2.7.7.8" evidence="8"/>
<dbReference type="Gene3D" id="3.30.230.70">
    <property type="entry name" value="GHMP Kinase, N-terminal domain"/>
    <property type="match status" value="2"/>
</dbReference>
<dbReference type="InterPro" id="IPR003029">
    <property type="entry name" value="S1_domain"/>
</dbReference>
<dbReference type="InterPro" id="IPR015848">
    <property type="entry name" value="PNPase_PH_RNA-bd_bac/org-type"/>
</dbReference>
<organism evidence="11 12">
    <name type="scientific">Terriglobus roseus (strain DSM 18391 / NRRL B-41598 / KBS 63)</name>
    <dbReference type="NCBI Taxonomy" id="926566"/>
    <lineage>
        <taxon>Bacteria</taxon>
        <taxon>Pseudomonadati</taxon>
        <taxon>Acidobacteriota</taxon>
        <taxon>Terriglobia</taxon>
        <taxon>Terriglobales</taxon>
        <taxon>Acidobacteriaceae</taxon>
        <taxon>Terriglobus</taxon>
    </lineage>
</organism>
<dbReference type="PROSITE" id="PS50126">
    <property type="entry name" value="S1"/>
    <property type="match status" value="1"/>
</dbReference>
<dbReference type="Pfam" id="PF00575">
    <property type="entry name" value="S1"/>
    <property type="match status" value="1"/>
</dbReference>
<dbReference type="OrthoDB" id="9804305at2"/>
<evidence type="ECO:0000256" key="5">
    <source>
        <dbReference type="ARBA" id="ARBA00022723"/>
    </source>
</evidence>
<evidence type="ECO:0000256" key="3">
    <source>
        <dbReference type="ARBA" id="ARBA00022679"/>
    </source>
</evidence>
<dbReference type="InterPro" id="IPR015847">
    <property type="entry name" value="ExoRNase_PH_dom2"/>
</dbReference>
<dbReference type="Pfam" id="PF03726">
    <property type="entry name" value="PNPase"/>
    <property type="match status" value="1"/>
</dbReference>
<evidence type="ECO:0000256" key="4">
    <source>
        <dbReference type="ARBA" id="ARBA00022695"/>
    </source>
</evidence>
<dbReference type="Pfam" id="PF03725">
    <property type="entry name" value="RNase_PH_C"/>
    <property type="match status" value="2"/>
</dbReference>
<dbReference type="CDD" id="cd04472">
    <property type="entry name" value="S1_PNPase"/>
    <property type="match status" value="1"/>
</dbReference>
<proteinExistence type="inferred from homology"/>
<dbReference type="InterPro" id="IPR012340">
    <property type="entry name" value="NA-bd_OB-fold"/>
</dbReference>
<dbReference type="GO" id="GO:0003723">
    <property type="term" value="F:RNA binding"/>
    <property type="evidence" value="ECO:0007669"/>
    <property type="project" value="UniProtKB-UniRule"/>
</dbReference>
<dbReference type="SMART" id="SM00322">
    <property type="entry name" value="KH"/>
    <property type="match status" value="1"/>
</dbReference>
<dbReference type="GO" id="GO:0000175">
    <property type="term" value="F:3'-5'-RNA exonuclease activity"/>
    <property type="evidence" value="ECO:0007669"/>
    <property type="project" value="TreeGrafter"/>
</dbReference>
<keyword evidence="5 8" id="KW-0479">Metal-binding</keyword>
<comment type="subcellular location">
    <subcellularLocation>
        <location evidence="8">Cytoplasm</location>
    </subcellularLocation>
</comment>
<dbReference type="Pfam" id="PF00013">
    <property type="entry name" value="KH_1"/>
    <property type="match status" value="1"/>
</dbReference>
<dbReference type="FunFam" id="3.30.230.70:FF:000001">
    <property type="entry name" value="Polyribonucleotide nucleotidyltransferase"/>
    <property type="match status" value="1"/>
</dbReference>
<dbReference type="CDD" id="cd11364">
    <property type="entry name" value="RNase_PH_PNPase_2"/>
    <property type="match status" value="1"/>
</dbReference>
<evidence type="ECO:0000256" key="6">
    <source>
        <dbReference type="ARBA" id="ARBA00022842"/>
    </source>
</evidence>
<feature type="compositionally biased region" description="Acidic residues" evidence="9">
    <location>
        <begin position="746"/>
        <end position="770"/>
    </location>
</feature>
<dbReference type="HOGENOM" id="CLU_004217_2_2_0"/>
<keyword evidence="2 8" id="KW-0963">Cytoplasm</keyword>
<dbReference type="InterPro" id="IPR004087">
    <property type="entry name" value="KH_dom"/>
</dbReference>
<dbReference type="GO" id="GO:0005829">
    <property type="term" value="C:cytosol"/>
    <property type="evidence" value="ECO:0007669"/>
    <property type="project" value="TreeGrafter"/>
</dbReference>
<keyword evidence="7 8" id="KW-0694">RNA-binding</keyword>
<protein>
    <recommendedName>
        <fullName evidence="8">Polyribonucleotide nucleotidyltransferase</fullName>
        <ecNumber evidence="8">2.7.7.8</ecNumber>
    </recommendedName>
    <alternativeName>
        <fullName evidence="8">Polynucleotide phosphorylase</fullName>
        <shortName evidence="8">PNPase</shortName>
    </alternativeName>
</protein>
<dbReference type="InterPro" id="IPR004088">
    <property type="entry name" value="KH_dom_type_1"/>
</dbReference>
<dbReference type="SUPFAM" id="SSF55666">
    <property type="entry name" value="Ribonuclease PH domain 2-like"/>
    <property type="match status" value="2"/>
</dbReference>
<dbReference type="InterPro" id="IPR020568">
    <property type="entry name" value="Ribosomal_Su5_D2-typ_SF"/>
</dbReference>
<dbReference type="InterPro" id="IPR001247">
    <property type="entry name" value="ExoRNase_PH_dom1"/>
</dbReference>
<evidence type="ECO:0000256" key="8">
    <source>
        <dbReference type="HAMAP-Rule" id="MF_01595"/>
    </source>
</evidence>
<feature type="compositionally biased region" description="Gly residues" evidence="9">
    <location>
        <begin position="799"/>
        <end position="808"/>
    </location>
</feature>
<dbReference type="SUPFAM" id="SSF50249">
    <property type="entry name" value="Nucleic acid-binding proteins"/>
    <property type="match status" value="1"/>
</dbReference>
<evidence type="ECO:0000256" key="1">
    <source>
        <dbReference type="ARBA" id="ARBA00007404"/>
    </source>
</evidence>
<comment type="catalytic activity">
    <reaction evidence="8">
        <text>RNA(n+1) + phosphate = RNA(n) + a ribonucleoside 5'-diphosphate</text>
        <dbReference type="Rhea" id="RHEA:22096"/>
        <dbReference type="Rhea" id="RHEA-COMP:14527"/>
        <dbReference type="Rhea" id="RHEA-COMP:17342"/>
        <dbReference type="ChEBI" id="CHEBI:43474"/>
        <dbReference type="ChEBI" id="CHEBI:57930"/>
        <dbReference type="ChEBI" id="CHEBI:140395"/>
        <dbReference type="EC" id="2.7.7.8"/>
    </reaction>
</comment>
<keyword evidence="12" id="KW-1185">Reference proteome</keyword>
<dbReference type="PROSITE" id="PS50084">
    <property type="entry name" value="KH_TYPE_1"/>
    <property type="match status" value="1"/>
</dbReference>
<dbReference type="NCBIfam" id="TIGR03591">
    <property type="entry name" value="polynuc_phos"/>
    <property type="match status" value="1"/>
</dbReference>
<dbReference type="Proteomes" id="UP000006056">
    <property type="component" value="Chromosome"/>
</dbReference>
<dbReference type="SUPFAM" id="SSF54211">
    <property type="entry name" value="Ribosomal protein S5 domain 2-like"/>
    <property type="match status" value="2"/>
</dbReference>
<dbReference type="CDD" id="cd02393">
    <property type="entry name" value="KH-I_PNPase"/>
    <property type="match status" value="1"/>
</dbReference>
<dbReference type="SMART" id="SM00316">
    <property type="entry name" value="S1"/>
    <property type="match status" value="1"/>
</dbReference>
<feature type="compositionally biased region" description="Basic residues" evidence="9">
    <location>
        <begin position="789"/>
        <end position="798"/>
    </location>
</feature>
<keyword evidence="3 8" id="KW-0808">Transferase</keyword>
<evidence type="ECO:0000256" key="9">
    <source>
        <dbReference type="SAM" id="MobiDB-lite"/>
    </source>
</evidence>